<dbReference type="KEGG" id="rsz:108833902"/>
<dbReference type="OrthoDB" id="1924787at2759"/>
<dbReference type="GeneID" id="108833902"/>
<reference evidence="10" key="2">
    <citation type="submission" date="2025-08" db="UniProtKB">
        <authorList>
            <consortium name="RefSeq"/>
        </authorList>
    </citation>
    <scope>IDENTIFICATION</scope>
    <source>
        <tissue evidence="10">Leaf</tissue>
    </source>
</reference>
<dbReference type="Pfam" id="PF03016">
    <property type="entry name" value="Exostosin_GT47"/>
    <property type="match status" value="1"/>
</dbReference>
<evidence type="ECO:0000313" key="9">
    <source>
        <dbReference type="Proteomes" id="UP000504610"/>
    </source>
</evidence>
<evidence type="ECO:0000256" key="6">
    <source>
        <dbReference type="ARBA" id="ARBA00023034"/>
    </source>
</evidence>
<keyword evidence="7" id="KW-0812">Transmembrane</keyword>
<evidence type="ECO:0000256" key="1">
    <source>
        <dbReference type="ARBA" id="ARBA00004323"/>
    </source>
</evidence>
<keyword evidence="5" id="KW-0735">Signal-anchor</keyword>
<sequence length="505" mass="57317">MAGKQQNHHHRTLPRFRSKTLILTLIISSFSILAILYTFPSSSVPSPKPTETSFVASLEQFLIHKAPKLASPVRDDTVRGESDDDDLKRKLDEKVFERENRLLSEDPVGFYPVKVYVYEMPKKFTLDLLWLFHNTYKETSNATSNGSPVHRLIEQHSIDYWLWADLISPESERLLKSVVRVHKQEEADLFYVPFFTTISFFLLEKQQCKSLYREALKWVTDQPAWKRSEGRDHIFPIHHPWSFKTVRKFVKNAIWLLPDMDSTGNWYKPGQVSLEKDLILPYVPNVDICDAKCLSESAPMRTTLLFFRGRLKRNAGGKIRAKLGTELSGVKDVIITEGTAGEGGKLAAQAGMRRSLFCLCPAGDTPSSARLFDAIVSGCIPVIVSDELELPFEGILDYKKVAVIVSSSDAIQPGWLVNHLRSLAPSQVRKFQTSLAQYSKHFLYSSPAQPLGPEDLTWRMIAGKLVSIKLHTRRSQRVVKRSRSICRCDCWIPNSTASNSLNHLA</sequence>
<evidence type="ECO:0000256" key="7">
    <source>
        <dbReference type="SAM" id="Phobius"/>
    </source>
</evidence>
<accession>A0A6J0LS26</accession>
<comment type="similarity">
    <text evidence="2">Belongs to the glycosyltransferase 47 family.</text>
</comment>
<organism evidence="9 10">
    <name type="scientific">Raphanus sativus</name>
    <name type="common">Radish</name>
    <name type="synonym">Raphanus raphanistrum var. sativus</name>
    <dbReference type="NCBI Taxonomy" id="3726"/>
    <lineage>
        <taxon>Eukaryota</taxon>
        <taxon>Viridiplantae</taxon>
        <taxon>Streptophyta</taxon>
        <taxon>Embryophyta</taxon>
        <taxon>Tracheophyta</taxon>
        <taxon>Spermatophyta</taxon>
        <taxon>Magnoliopsida</taxon>
        <taxon>eudicotyledons</taxon>
        <taxon>Gunneridae</taxon>
        <taxon>Pentapetalae</taxon>
        <taxon>rosids</taxon>
        <taxon>malvids</taxon>
        <taxon>Brassicales</taxon>
        <taxon>Brassicaceae</taxon>
        <taxon>Brassiceae</taxon>
        <taxon>Raphanus</taxon>
    </lineage>
</organism>
<keyword evidence="7" id="KW-1133">Transmembrane helix</keyword>
<evidence type="ECO:0000313" key="10">
    <source>
        <dbReference type="RefSeq" id="XP_018462797.1"/>
    </source>
</evidence>
<dbReference type="InterPro" id="IPR004263">
    <property type="entry name" value="Exostosin"/>
</dbReference>
<keyword evidence="3" id="KW-0328">Glycosyltransferase</keyword>
<dbReference type="RefSeq" id="XP_018462797.1">
    <property type="nucleotide sequence ID" value="XM_018607295.2"/>
</dbReference>
<comment type="subcellular location">
    <subcellularLocation>
        <location evidence="1">Golgi apparatus membrane</location>
        <topology evidence="1">Single-pass type II membrane protein</topology>
    </subcellularLocation>
</comment>
<evidence type="ECO:0000256" key="5">
    <source>
        <dbReference type="ARBA" id="ARBA00022968"/>
    </source>
</evidence>
<dbReference type="GO" id="GO:0016757">
    <property type="term" value="F:glycosyltransferase activity"/>
    <property type="evidence" value="ECO:0007669"/>
    <property type="project" value="UniProtKB-KW"/>
</dbReference>
<protein>
    <submittedName>
        <fullName evidence="10">Probable arabinosyltransferase ARAD1</fullName>
    </submittedName>
</protein>
<dbReference type="Proteomes" id="UP000504610">
    <property type="component" value="Chromosome 7"/>
</dbReference>
<keyword evidence="6" id="KW-0333">Golgi apparatus</keyword>
<keyword evidence="9" id="KW-1185">Reference proteome</keyword>
<feature type="domain" description="Exostosin GT47" evidence="8">
    <location>
        <begin position="112"/>
        <end position="419"/>
    </location>
</feature>
<dbReference type="InterPro" id="IPR040911">
    <property type="entry name" value="Exostosin_GT47"/>
</dbReference>
<proteinExistence type="inferred from homology"/>
<reference evidence="9" key="1">
    <citation type="journal article" date="2019" name="Database">
        <title>The radish genome database (RadishGD): an integrated information resource for radish genomics.</title>
        <authorList>
            <person name="Yu H.J."/>
            <person name="Baek S."/>
            <person name="Lee Y.J."/>
            <person name="Cho A."/>
            <person name="Mun J.H."/>
        </authorList>
    </citation>
    <scope>NUCLEOTIDE SEQUENCE [LARGE SCALE GENOMIC DNA]</scope>
    <source>
        <strain evidence="9">cv. WK10039</strain>
    </source>
</reference>
<gene>
    <name evidence="10" type="primary">LOC108833902</name>
</gene>
<dbReference type="PANTHER" id="PTHR11062:SF184">
    <property type="entry name" value="EXOSTOSIN FAMILY PROTEIN"/>
    <property type="match status" value="1"/>
</dbReference>
<dbReference type="PANTHER" id="PTHR11062">
    <property type="entry name" value="EXOSTOSIN HEPARAN SULFATE GLYCOSYLTRANSFERASE -RELATED"/>
    <property type="match status" value="1"/>
</dbReference>
<evidence type="ECO:0000256" key="2">
    <source>
        <dbReference type="ARBA" id="ARBA00010271"/>
    </source>
</evidence>
<dbReference type="AlphaFoldDB" id="A0A6J0LS26"/>
<feature type="transmembrane region" description="Helical" evidence="7">
    <location>
        <begin position="21"/>
        <end position="39"/>
    </location>
</feature>
<keyword evidence="4" id="KW-0808">Transferase</keyword>
<evidence type="ECO:0000259" key="8">
    <source>
        <dbReference type="Pfam" id="PF03016"/>
    </source>
</evidence>
<evidence type="ECO:0000256" key="4">
    <source>
        <dbReference type="ARBA" id="ARBA00022679"/>
    </source>
</evidence>
<dbReference type="GO" id="GO:0000139">
    <property type="term" value="C:Golgi membrane"/>
    <property type="evidence" value="ECO:0007669"/>
    <property type="project" value="UniProtKB-SubCell"/>
</dbReference>
<name>A0A6J0LS26_RAPSA</name>
<evidence type="ECO:0000256" key="3">
    <source>
        <dbReference type="ARBA" id="ARBA00022676"/>
    </source>
</evidence>
<keyword evidence="7" id="KW-0472">Membrane</keyword>